<accession>A0A2T0X3K5</accession>
<dbReference type="GO" id="GO:0005829">
    <property type="term" value="C:cytosol"/>
    <property type="evidence" value="ECO:0007669"/>
    <property type="project" value="TreeGrafter"/>
</dbReference>
<sequence>MKLLLLDVDGTLVDSQGHIQAAMEAAFAARGLPAPDREGVRGIIGLSLPVAMARLAPGADAEALTRAYGEAFHATRDDPAARSPLYPGAGEAVEALLARDDLLLGIATGKSRRGLDHVLEAHGLRGRFHTEQVADHHPSKPHPSMVWTALAETGVEGGDAALLGGSPYDMEMARLGGIRALGALWGYGAPEALRRAGAHRLLAGWDEIAGEPA</sequence>
<dbReference type="SFLD" id="SFLDG01129">
    <property type="entry name" value="C1.5:_HAD__Beta-PGM__Phosphata"/>
    <property type="match status" value="1"/>
</dbReference>
<dbReference type="GO" id="GO:0006281">
    <property type="term" value="P:DNA repair"/>
    <property type="evidence" value="ECO:0007669"/>
    <property type="project" value="TreeGrafter"/>
</dbReference>
<dbReference type="PANTHER" id="PTHR43434:SF24">
    <property type="entry name" value="HYDROLASE-RELATED"/>
    <property type="match status" value="1"/>
</dbReference>
<dbReference type="SUPFAM" id="SSF56784">
    <property type="entry name" value="HAD-like"/>
    <property type="match status" value="1"/>
</dbReference>
<dbReference type="InterPro" id="IPR023214">
    <property type="entry name" value="HAD_sf"/>
</dbReference>
<evidence type="ECO:0000313" key="2">
    <source>
        <dbReference type="Proteomes" id="UP000238801"/>
    </source>
</evidence>
<dbReference type="InterPro" id="IPR023198">
    <property type="entry name" value="PGP-like_dom2"/>
</dbReference>
<evidence type="ECO:0000313" key="1">
    <source>
        <dbReference type="EMBL" id="PRY93511.1"/>
    </source>
</evidence>
<name>A0A2T0X3K5_9RHOB</name>
<dbReference type="OrthoDB" id="9793014at2"/>
<dbReference type="EMBL" id="PVTT01000002">
    <property type="protein sequence ID" value="PRY93511.1"/>
    <property type="molecule type" value="Genomic_DNA"/>
</dbReference>
<dbReference type="Gene3D" id="3.40.50.1000">
    <property type="entry name" value="HAD superfamily/HAD-like"/>
    <property type="match status" value="1"/>
</dbReference>
<dbReference type="InterPro" id="IPR036412">
    <property type="entry name" value="HAD-like_sf"/>
</dbReference>
<dbReference type="PANTHER" id="PTHR43434">
    <property type="entry name" value="PHOSPHOGLYCOLATE PHOSPHATASE"/>
    <property type="match status" value="1"/>
</dbReference>
<protein>
    <submittedName>
        <fullName evidence="1">Phosphoglycolate phosphatase</fullName>
    </submittedName>
</protein>
<dbReference type="SFLD" id="SFLDS00003">
    <property type="entry name" value="Haloacid_Dehalogenase"/>
    <property type="match status" value="1"/>
</dbReference>
<dbReference type="GO" id="GO:0008967">
    <property type="term" value="F:phosphoglycolate phosphatase activity"/>
    <property type="evidence" value="ECO:0007669"/>
    <property type="project" value="TreeGrafter"/>
</dbReference>
<proteinExistence type="predicted"/>
<dbReference type="Gene3D" id="1.10.150.240">
    <property type="entry name" value="Putative phosphatase, domain 2"/>
    <property type="match status" value="1"/>
</dbReference>
<reference evidence="1 2" key="1">
    <citation type="submission" date="2018-03" db="EMBL/GenBank/DDBJ databases">
        <title>Genomic Encyclopedia of Archaeal and Bacterial Type Strains, Phase II (KMG-II): from individual species to whole genera.</title>
        <authorList>
            <person name="Goeker M."/>
        </authorList>
    </citation>
    <scope>NUCLEOTIDE SEQUENCE [LARGE SCALE GENOMIC DNA]</scope>
    <source>
        <strain evidence="1 2">DSM 29318</strain>
    </source>
</reference>
<dbReference type="Pfam" id="PF13419">
    <property type="entry name" value="HAD_2"/>
    <property type="match status" value="1"/>
</dbReference>
<keyword evidence="2" id="KW-1185">Reference proteome</keyword>
<dbReference type="RefSeq" id="WP_106161099.1">
    <property type="nucleotide sequence ID" value="NZ_PVTT01000002.1"/>
</dbReference>
<organism evidence="1 2">
    <name type="scientific">Hasllibacter halocynthiae</name>
    <dbReference type="NCBI Taxonomy" id="595589"/>
    <lineage>
        <taxon>Bacteria</taxon>
        <taxon>Pseudomonadati</taxon>
        <taxon>Pseudomonadota</taxon>
        <taxon>Alphaproteobacteria</taxon>
        <taxon>Rhodobacterales</taxon>
        <taxon>Roseobacteraceae</taxon>
        <taxon>Hasllibacter</taxon>
    </lineage>
</organism>
<dbReference type="AlphaFoldDB" id="A0A2T0X3K5"/>
<dbReference type="InterPro" id="IPR050155">
    <property type="entry name" value="HAD-like_hydrolase_sf"/>
</dbReference>
<gene>
    <name evidence="1" type="ORF">BCF33_2382</name>
</gene>
<dbReference type="InterPro" id="IPR041492">
    <property type="entry name" value="HAD_2"/>
</dbReference>
<comment type="caution">
    <text evidence="1">The sequence shown here is derived from an EMBL/GenBank/DDBJ whole genome shotgun (WGS) entry which is preliminary data.</text>
</comment>
<dbReference type="Proteomes" id="UP000238801">
    <property type="component" value="Unassembled WGS sequence"/>
</dbReference>